<keyword evidence="2 4" id="KW-0521">NADP</keyword>
<protein>
    <recommendedName>
        <fullName evidence="4">2-dehydropantoate 2-reductase</fullName>
        <ecNumber evidence="4">1.1.1.169</ecNumber>
    </recommendedName>
    <alternativeName>
        <fullName evidence="4">Ketopantoate reductase</fullName>
    </alternativeName>
</protein>
<evidence type="ECO:0000256" key="3">
    <source>
        <dbReference type="ARBA" id="ARBA00023002"/>
    </source>
</evidence>
<dbReference type="KEGG" id="csq:CSCA_0422"/>
<dbReference type="InterPro" id="IPR013332">
    <property type="entry name" value="KPR_N"/>
</dbReference>
<keyword evidence="8" id="KW-1185">Reference proteome</keyword>
<evidence type="ECO:0000259" key="5">
    <source>
        <dbReference type="Pfam" id="PF02558"/>
    </source>
</evidence>
<dbReference type="InterPro" id="IPR051402">
    <property type="entry name" value="KPR-Related"/>
</dbReference>
<evidence type="ECO:0000259" key="6">
    <source>
        <dbReference type="Pfam" id="PF08546"/>
    </source>
</evidence>
<evidence type="ECO:0000256" key="4">
    <source>
        <dbReference type="RuleBase" id="RU362068"/>
    </source>
</evidence>
<dbReference type="EMBL" id="CP009933">
    <property type="protein sequence ID" value="AKA67547.1"/>
    <property type="molecule type" value="Genomic_DNA"/>
</dbReference>
<dbReference type="Proteomes" id="UP000033115">
    <property type="component" value="Chromosome"/>
</dbReference>
<dbReference type="EC" id="1.1.1.169" evidence="4"/>
<dbReference type="SUPFAM" id="SSF48179">
    <property type="entry name" value="6-phosphogluconate dehydrogenase C-terminal domain-like"/>
    <property type="match status" value="1"/>
</dbReference>
<accession>A0A0E3M6E7</accession>
<dbReference type="Pfam" id="PF02558">
    <property type="entry name" value="ApbA"/>
    <property type="match status" value="1"/>
</dbReference>
<reference evidence="7 8" key="1">
    <citation type="journal article" date="2015" name="J. Biotechnol.">
        <title>Complete genome sequence of a malodorant-producing acetogen, Clostridium scatologenes ATCC 25775(T).</title>
        <authorList>
            <person name="Zhu Z."/>
            <person name="Guo T."/>
            <person name="Zheng H."/>
            <person name="Song T."/>
            <person name="Ouyang P."/>
            <person name="Xie J."/>
        </authorList>
    </citation>
    <scope>NUCLEOTIDE SEQUENCE [LARGE SCALE GENOMIC DNA]</scope>
    <source>
        <strain evidence="7 8">ATCC 25775</strain>
    </source>
</reference>
<keyword evidence="4" id="KW-0566">Pantothenate biosynthesis</keyword>
<evidence type="ECO:0000256" key="1">
    <source>
        <dbReference type="ARBA" id="ARBA00007870"/>
    </source>
</evidence>
<dbReference type="GO" id="GO:0008677">
    <property type="term" value="F:2-dehydropantoate 2-reductase activity"/>
    <property type="evidence" value="ECO:0007669"/>
    <property type="project" value="UniProtKB-EC"/>
</dbReference>
<comment type="catalytic activity">
    <reaction evidence="4">
        <text>(R)-pantoate + NADP(+) = 2-dehydropantoate + NADPH + H(+)</text>
        <dbReference type="Rhea" id="RHEA:16233"/>
        <dbReference type="ChEBI" id="CHEBI:11561"/>
        <dbReference type="ChEBI" id="CHEBI:15378"/>
        <dbReference type="ChEBI" id="CHEBI:15980"/>
        <dbReference type="ChEBI" id="CHEBI:57783"/>
        <dbReference type="ChEBI" id="CHEBI:58349"/>
        <dbReference type="EC" id="1.1.1.169"/>
    </reaction>
</comment>
<comment type="similarity">
    <text evidence="1 4">Belongs to the ketopantoate reductase family.</text>
</comment>
<dbReference type="InterPro" id="IPR008927">
    <property type="entry name" value="6-PGluconate_DH-like_C_sf"/>
</dbReference>
<organism evidence="7 8">
    <name type="scientific">Clostridium scatologenes</name>
    <dbReference type="NCBI Taxonomy" id="1548"/>
    <lineage>
        <taxon>Bacteria</taxon>
        <taxon>Bacillati</taxon>
        <taxon>Bacillota</taxon>
        <taxon>Clostridia</taxon>
        <taxon>Eubacteriales</taxon>
        <taxon>Clostridiaceae</taxon>
        <taxon>Clostridium</taxon>
    </lineage>
</organism>
<evidence type="ECO:0000256" key="2">
    <source>
        <dbReference type="ARBA" id="ARBA00022857"/>
    </source>
</evidence>
<dbReference type="PANTHER" id="PTHR21708:SF26">
    <property type="entry name" value="2-DEHYDROPANTOATE 2-REDUCTASE"/>
    <property type="match status" value="1"/>
</dbReference>
<proteinExistence type="inferred from homology"/>
<dbReference type="InterPro" id="IPR013752">
    <property type="entry name" value="KPA_reductase"/>
</dbReference>
<dbReference type="InterPro" id="IPR036291">
    <property type="entry name" value="NAD(P)-bd_dom_sf"/>
</dbReference>
<dbReference type="Gene3D" id="3.40.50.720">
    <property type="entry name" value="NAD(P)-binding Rossmann-like Domain"/>
    <property type="match status" value="1"/>
</dbReference>
<dbReference type="GO" id="GO:0015940">
    <property type="term" value="P:pantothenate biosynthetic process"/>
    <property type="evidence" value="ECO:0007669"/>
    <property type="project" value="UniProtKB-UniPathway"/>
</dbReference>
<gene>
    <name evidence="7" type="ORF">CSCA_0422</name>
</gene>
<dbReference type="Pfam" id="PF08546">
    <property type="entry name" value="ApbA_C"/>
    <property type="match status" value="1"/>
</dbReference>
<dbReference type="Gene3D" id="1.10.1040.10">
    <property type="entry name" value="N-(1-d-carboxylethyl)-l-norvaline Dehydrogenase, domain 2"/>
    <property type="match status" value="1"/>
</dbReference>
<dbReference type="PANTHER" id="PTHR21708">
    <property type="entry name" value="PROBABLE 2-DEHYDROPANTOATE 2-REDUCTASE"/>
    <property type="match status" value="1"/>
</dbReference>
<dbReference type="InterPro" id="IPR003710">
    <property type="entry name" value="ApbA"/>
</dbReference>
<dbReference type="HOGENOM" id="CLU_031468_0_0_9"/>
<feature type="domain" description="Ketopantoate reductase C-terminal" evidence="6">
    <location>
        <begin position="183"/>
        <end position="313"/>
    </location>
</feature>
<evidence type="ECO:0000313" key="8">
    <source>
        <dbReference type="Proteomes" id="UP000033115"/>
    </source>
</evidence>
<dbReference type="NCBIfam" id="TIGR00745">
    <property type="entry name" value="apbA_panE"/>
    <property type="match status" value="1"/>
</dbReference>
<evidence type="ECO:0000313" key="7">
    <source>
        <dbReference type="EMBL" id="AKA67547.1"/>
    </source>
</evidence>
<dbReference type="STRING" id="1548.CSCA_0422"/>
<dbReference type="SUPFAM" id="SSF51735">
    <property type="entry name" value="NAD(P)-binding Rossmann-fold domains"/>
    <property type="match status" value="1"/>
</dbReference>
<sequence>MKVCMLGSGSLGSSIGGTLAEAGNEVIFIDQWADHINEVNKNGLHMVTNLDTDPGRFVKVIGKTNYDGIGPADLVIVLVKSFATRKAIEEAKASSIIGPDTLVMSLQNGLGNEEEIIDVIGKDKVIGGKTYVGGVLLKPGKVLSTTQGKKTYIGEMDGTITDRIKKVAENLTKSGIEAIVSDNIQGMIWDKLLINVATGAISGLTRLPYGGLYDTYEHEVLPELKETALEAINEGINVAKANKIKLSTENAEEIWYKASAGLPPTFKASILQSIEKSAVTEVDYINGSVVRWGKRSGIPTPVNKTMVAGIKGLEFWFKNYQNK</sequence>
<dbReference type="RefSeq" id="WP_029160626.1">
    <property type="nucleotide sequence ID" value="NZ_CP009933.1"/>
</dbReference>
<comment type="function">
    <text evidence="4">Catalyzes the NADPH-dependent reduction of ketopantoate into pantoic acid.</text>
</comment>
<dbReference type="UniPathway" id="UPA00028">
    <property type="reaction ID" value="UER00004"/>
</dbReference>
<dbReference type="GO" id="GO:0005737">
    <property type="term" value="C:cytoplasm"/>
    <property type="evidence" value="ECO:0007669"/>
    <property type="project" value="TreeGrafter"/>
</dbReference>
<feature type="domain" description="Ketopantoate reductase N-terminal" evidence="5">
    <location>
        <begin position="3"/>
        <end position="157"/>
    </location>
</feature>
<dbReference type="InterPro" id="IPR013328">
    <property type="entry name" value="6PGD_dom2"/>
</dbReference>
<keyword evidence="3 4" id="KW-0560">Oxidoreductase</keyword>
<name>A0A0E3M6E7_CLOSL</name>
<comment type="pathway">
    <text evidence="4">Cofactor biosynthesis; (R)-pantothenate biosynthesis; (R)-pantoate from 3-methyl-2-oxobutanoate: step 2/2.</text>
</comment>
<dbReference type="AlphaFoldDB" id="A0A0E3M6E7"/>